<evidence type="ECO:0000313" key="4">
    <source>
        <dbReference type="EMBL" id="AYR26745.1"/>
    </source>
</evidence>
<evidence type="ECO:0000259" key="3">
    <source>
        <dbReference type="Pfam" id="PF17782"/>
    </source>
</evidence>
<dbReference type="Proteomes" id="UP000269199">
    <property type="component" value="Chromosome"/>
</dbReference>
<dbReference type="Pfam" id="PF02481">
    <property type="entry name" value="DNA_processg_A"/>
    <property type="match status" value="1"/>
</dbReference>
<dbReference type="EMBL" id="CP024996">
    <property type="protein sequence ID" value="AYR26745.1"/>
    <property type="molecule type" value="Genomic_DNA"/>
</dbReference>
<organism evidence="4 5">
    <name type="scientific">Herbaspirillum rubrisubalbicans</name>
    <dbReference type="NCBI Taxonomy" id="80842"/>
    <lineage>
        <taxon>Bacteria</taxon>
        <taxon>Pseudomonadati</taxon>
        <taxon>Pseudomonadota</taxon>
        <taxon>Betaproteobacteria</taxon>
        <taxon>Burkholderiales</taxon>
        <taxon>Oxalobacteraceae</taxon>
        <taxon>Herbaspirillum</taxon>
    </lineage>
</organism>
<dbReference type="NCBIfam" id="TIGR00732">
    <property type="entry name" value="dprA"/>
    <property type="match status" value="1"/>
</dbReference>
<name>A0AAD0UC20_9BURK</name>
<reference evidence="4 5" key="1">
    <citation type="submission" date="2017-11" db="EMBL/GenBank/DDBJ databases">
        <title>Complete genome sequence of Herbaspirillum rubrisubalbicans DSM 11543.</title>
        <authorList>
            <person name="Chen M."/>
            <person name="An Q."/>
        </authorList>
    </citation>
    <scope>NUCLEOTIDE SEQUENCE [LARGE SCALE GENOMIC DNA]</scope>
    <source>
        <strain evidence="4 5">DSM 11543</strain>
    </source>
</reference>
<dbReference type="InterPro" id="IPR057666">
    <property type="entry name" value="DrpA_SLOG"/>
</dbReference>
<comment type="similarity">
    <text evidence="1">Belongs to the DprA/Smf family.</text>
</comment>
<gene>
    <name evidence="4" type="primary">dprA</name>
    <name evidence="4" type="ORF">RC54_24250</name>
</gene>
<proteinExistence type="inferred from homology"/>
<dbReference type="PANTHER" id="PTHR43022">
    <property type="entry name" value="PROTEIN SMF"/>
    <property type="match status" value="1"/>
</dbReference>
<evidence type="ECO:0000259" key="2">
    <source>
        <dbReference type="Pfam" id="PF02481"/>
    </source>
</evidence>
<dbReference type="Gene3D" id="3.40.50.450">
    <property type="match status" value="1"/>
</dbReference>
<protein>
    <submittedName>
        <fullName evidence="4">DNA-protecting protein DprA</fullName>
    </submittedName>
</protein>
<dbReference type="Pfam" id="PF17782">
    <property type="entry name" value="WHD_DprA"/>
    <property type="match status" value="1"/>
</dbReference>
<dbReference type="GO" id="GO:0009294">
    <property type="term" value="P:DNA-mediated transformation"/>
    <property type="evidence" value="ECO:0007669"/>
    <property type="project" value="InterPro"/>
</dbReference>
<dbReference type="RefSeq" id="WP_061788589.1">
    <property type="nucleotide sequence ID" value="NZ_CP024996.1"/>
</dbReference>
<evidence type="ECO:0000313" key="5">
    <source>
        <dbReference type="Proteomes" id="UP000269199"/>
    </source>
</evidence>
<sequence length="388" mass="40898">MLNHLRSEDIDQAAGLTADDPASLAAWLRLSFTEGVGPSLARRLLSTFGLPECIWQADHAALSAVVPAQVATALLRAPSTVQRERIAATLAWVQRPGQTIVTLADAAYPQSLLNIADPPLLLYLRGHPALLAAPALAVVGSRNATTQGITHAARFSEELSRAGLTIVSGLALGIDTAAHEGGLRGAGSTVAVIGTGIDLDYPRRNRALAQRIAEGGCIVSEYALGTPPLAANFPRRNRLISGLSRAVLVVEAAAQSGSLITARMAAEQGRDVFAIPGSIHAPLSKGCHQLIRQGAKLVETTQDMLDELPGWSLPQAVPMTISNDRNADDNVDPTSRLVLQAMGHDPLDADTLAQRCKLDVAKLAGILLTLELQGLVELLPGARYRRLG</sequence>
<accession>A0AAD0UC20</accession>
<dbReference type="SUPFAM" id="SSF47781">
    <property type="entry name" value="RuvA domain 2-like"/>
    <property type="match status" value="1"/>
</dbReference>
<dbReference type="Gene3D" id="1.10.10.10">
    <property type="entry name" value="Winged helix-like DNA-binding domain superfamily/Winged helix DNA-binding domain"/>
    <property type="match status" value="1"/>
</dbReference>
<feature type="domain" description="Smf/DprA SLOG" evidence="2">
    <location>
        <begin position="100"/>
        <end position="308"/>
    </location>
</feature>
<dbReference type="InterPro" id="IPR041614">
    <property type="entry name" value="DprA_WH"/>
</dbReference>
<dbReference type="InterPro" id="IPR010994">
    <property type="entry name" value="RuvA_2-like"/>
</dbReference>
<dbReference type="AlphaFoldDB" id="A0AAD0UC20"/>
<dbReference type="InterPro" id="IPR036388">
    <property type="entry name" value="WH-like_DNA-bd_sf"/>
</dbReference>
<dbReference type="PANTHER" id="PTHR43022:SF1">
    <property type="entry name" value="PROTEIN SMF"/>
    <property type="match status" value="1"/>
</dbReference>
<feature type="domain" description="DprA winged helix" evidence="3">
    <location>
        <begin position="327"/>
        <end position="381"/>
    </location>
</feature>
<dbReference type="InterPro" id="IPR003488">
    <property type="entry name" value="DprA"/>
</dbReference>
<evidence type="ECO:0000256" key="1">
    <source>
        <dbReference type="ARBA" id="ARBA00006525"/>
    </source>
</evidence>
<dbReference type="SUPFAM" id="SSF102405">
    <property type="entry name" value="MCP/YpsA-like"/>
    <property type="match status" value="1"/>
</dbReference>